<feature type="domain" description="PilZ" evidence="2">
    <location>
        <begin position="4"/>
        <end position="91"/>
    </location>
</feature>
<dbReference type="Pfam" id="PF07238">
    <property type="entry name" value="PilZ"/>
    <property type="match status" value="1"/>
</dbReference>
<evidence type="ECO:0000256" key="1">
    <source>
        <dbReference type="SAM" id="MobiDB-lite"/>
    </source>
</evidence>
<dbReference type="Gene3D" id="2.40.10.220">
    <property type="entry name" value="predicted glycosyltransferase like domains"/>
    <property type="match status" value="1"/>
</dbReference>
<accession>A0ABR8KV30</accession>
<dbReference type="RefSeq" id="WP_190788361.1">
    <property type="nucleotide sequence ID" value="NZ_JACXLC010000001.1"/>
</dbReference>
<dbReference type="InterPro" id="IPR009875">
    <property type="entry name" value="PilZ_domain"/>
</dbReference>
<evidence type="ECO:0000259" key="2">
    <source>
        <dbReference type="Pfam" id="PF07238"/>
    </source>
</evidence>
<dbReference type="SUPFAM" id="SSF141371">
    <property type="entry name" value="PilZ domain-like"/>
    <property type="match status" value="1"/>
</dbReference>
<organism evidence="3 4">
    <name type="scientific">Erythrobacter rubeus</name>
    <dbReference type="NCBI Taxonomy" id="2760803"/>
    <lineage>
        <taxon>Bacteria</taxon>
        <taxon>Pseudomonadati</taxon>
        <taxon>Pseudomonadota</taxon>
        <taxon>Alphaproteobacteria</taxon>
        <taxon>Sphingomonadales</taxon>
        <taxon>Erythrobacteraceae</taxon>
        <taxon>Erythrobacter/Porphyrobacter group</taxon>
        <taxon>Erythrobacter</taxon>
    </lineage>
</organism>
<dbReference type="Proteomes" id="UP000635384">
    <property type="component" value="Unassembled WGS sequence"/>
</dbReference>
<protein>
    <submittedName>
        <fullName evidence="3">PilZ domain-containing protein</fullName>
    </submittedName>
</protein>
<comment type="caution">
    <text evidence="3">The sequence shown here is derived from an EMBL/GenBank/DDBJ whole genome shotgun (WGS) entry which is preliminary data.</text>
</comment>
<dbReference type="EMBL" id="JACXLC010000001">
    <property type="protein sequence ID" value="MBD2842943.1"/>
    <property type="molecule type" value="Genomic_DNA"/>
</dbReference>
<keyword evidence="4" id="KW-1185">Reference proteome</keyword>
<feature type="region of interest" description="Disordered" evidence="1">
    <location>
        <begin position="85"/>
        <end position="119"/>
    </location>
</feature>
<name>A0ABR8KV30_9SPHN</name>
<evidence type="ECO:0000313" key="4">
    <source>
        <dbReference type="Proteomes" id="UP000635384"/>
    </source>
</evidence>
<proteinExistence type="predicted"/>
<gene>
    <name evidence="3" type="ORF">IB285_11840</name>
</gene>
<evidence type="ECO:0000313" key="3">
    <source>
        <dbReference type="EMBL" id="MBD2842943.1"/>
    </source>
</evidence>
<sequence length="119" mass="12576">MRTRQTSRKTITLPGRYFTGLGSQVDVTLTELSVGGCRFPASGKKLIPGAPLQIYIGASGPHRANIRWSENGEVGVTFATPLSEEQLGRLQDDQAAAASAPAPPGEGDDLPGAMPHRFC</sequence>
<reference evidence="3 4" key="1">
    <citation type="submission" date="2020-09" db="EMBL/GenBank/DDBJ databases">
        <authorList>
            <person name="Yoon J.-W."/>
        </authorList>
    </citation>
    <scope>NUCLEOTIDE SEQUENCE [LARGE SCALE GENOMIC DNA]</scope>
    <source>
        <strain evidence="3 4">KMU-140</strain>
    </source>
</reference>